<dbReference type="RefSeq" id="WP_007065496.1">
    <property type="nucleotide sequence ID" value="NZ_DS022272.1"/>
</dbReference>
<dbReference type="AlphaFoldDB" id="Q0G1V1"/>
<feature type="chain" id="PRO_5004172559" evidence="1">
    <location>
        <begin position="23"/>
        <end position="105"/>
    </location>
</feature>
<dbReference type="GO" id="GO:0042834">
    <property type="term" value="F:peptidoglycan binding"/>
    <property type="evidence" value="ECO:0007669"/>
    <property type="project" value="InterPro"/>
</dbReference>
<evidence type="ECO:0000313" key="2">
    <source>
        <dbReference type="EMBL" id="EAU41447.1"/>
    </source>
</evidence>
<dbReference type="Proteomes" id="UP000004310">
    <property type="component" value="Unassembled WGS sequence"/>
</dbReference>
<dbReference type="HOGENOM" id="CLU_2232636_0_0_5"/>
<keyword evidence="3" id="KW-1185">Reference proteome</keyword>
<proteinExistence type="predicted"/>
<keyword evidence="1" id="KW-0732">Signal</keyword>
<evidence type="ECO:0000256" key="1">
    <source>
        <dbReference type="SAM" id="SignalP"/>
    </source>
</evidence>
<dbReference type="eggNOG" id="ENOG502ZQUT">
    <property type="taxonomic scope" value="Bacteria"/>
</dbReference>
<dbReference type="SUPFAM" id="SSF110997">
    <property type="entry name" value="Sporulation related repeat"/>
    <property type="match status" value="1"/>
</dbReference>
<protein>
    <submittedName>
        <fullName evidence="2">Uncharacterized protein</fullName>
    </submittedName>
</protein>
<sequence>MKRWIFLAAIGGAAFNTSPSSAADSCGYFAFAGAFSSFSAADNHASQVGGAAWGVDSSDSPNAGRGLWVVAIGPGSRSDANRWRREYQTRGVRDAYVARRCFYGE</sequence>
<evidence type="ECO:0000313" key="3">
    <source>
        <dbReference type="Proteomes" id="UP000004310"/>
    </source>
</evidence>
<comment type="caution">
    <text evidence="2">The sequence shown here is derived from an EMBL/GenBank/DDBJ whole genome shotgun (WGS) entry which is preliminary data.</text>
</comment>
<organism evidence="2 3">
    <name type="scientific">Fulvimarina pelagi HTCC2506</name>
    <dbReference type="NCBI Taxonomy" id="314231"/>
    <lineage>
        <taxon>Bacteria</taxon>
        <taxon>Pseudomonadati</taxon>
        <taxon>Pseudomonadota</taxon>
        <taxon>Alphaproteobacteria</taxon>
        <taxon>Hyphomicrobiales</taxon>
        <taxon>Aurantimonadaceae</taxon>
        <taxon>Fulvimarina</taxon>
    </lineage>
</organism>
<gene>
    <name evidence="2" type="ORF">FP2506_01730</name>
</gene>
<dbReference type="InterPro" id="IPR036680">
    <property type="entry name" value="SPOR-like_sf"/>
</dbReference>
<accession>Q0G1V1</accession>
<dbReference type="EMBL" id="AATP01000003">
    <property type="protein sequence ID" value="EAU41447.1"/>
    <property type="molecule type" value="Genomic_DNA"/>
</dbReference>
<name>Q0G1V1_9HYPH</name>
<feature type="signal peptide" evidence="1">
    <location>
        <begin position="1"/>
        <end position="22"/>
    </location>
</feature>
<reference evidence="2 3" key="1">
    <citation type="journal article" date="2010" name="J. Bacteriol.">
        <title>Genome sequence of Fulvimarina pelagi HTCC2506T, a Mn(II)-oxidizing alphaproteobacterium possessing an aerobic anoxygenic photosynthetic gene cluster and Xanthorhodopsin.</title>
        <authorList>
            <person name="Kang I."/>
            <person name="Oh H.M."/>
            <person name="Lim S.I."/>
            <person name="Ferriera S."/>
            <person name="Giovannoni S.J."/>
            <person name="Cho J.C."/>
        </authorList>
    </citation>
    <scope>NUCLEOTIDE SEQUENCE [LARGE SCALE GENOMIC DNA]</scope>
    <source>
        <strain evidence="2 3">HTCC2506</strain>
    </source>
</reference>